<reference evidence="1 2" key="1">
    <citation type="submission" date="2020-07" db="EMBL/GenBank/DDBJ databases">
        <title>Sequencing the genomes of 1000 actinobacteria strains.</title>
        <authorList>
            <person name="Klenk H.-P."/>
        </authorList>
    </citation>
    <scope>NUCLEOTIDE SEQUENCE [LARGE SCALE GENOMIC DNA]</scope>
    <source>
        <strain evidence="1 2">DSM 103833</strain>
    </source>
</reference>
<dbReference type="Proteomes" id="UP000530424">
    <property type="component" value="Unassembled WGS sequence"/>
</dbReference>
<protein>
    <recommendedName>
        <fullName evidence="3">Sulfotransferase family protein</fullName>
    </recommendedName>
</protein>
<name>A0A853C0N4_9ACTN</name>
<accession>A0A853C0N4</accession>
<dbReference type="InterPro" id="IPR027417">
    <property type="entry name" value="P-loop_NTPase"/>
</dbReference>
<proteinExistence type="predicted"/>
<evidence type="ECO:0000313" key="1">
    <source>
        <dbReference type="EMBL" id="NYJ00751.1"/>
    </source>
</evidence>
<sequence length="348" mass="39387">MSRPGLVLHIGTGKTGTSSIQQFLRINRPRLARRAILYPHAPGRARHTQLGFFVKTEAELARIVEWTRAGHGDLDAFRADFERRLTTEISEAAPKRVIMSDEALYSLSDEALLRLRSLAERIADRVRVIVYLRRQDDHLVSRYQQAVKTGATETLAEFARLDHTPTYDYAARLTTWQQVVRPDQLVVRRFEPSRFGAGGLYQDFLDAAAIKAPLDRFKPVESQNESLDAEAVELLRILNLYRVEHEGAVAGVINNRPLFTRLGADGPTLTLADDEFTRFMGQWTATNRQVAATYFAGDELFGPRRASRSTTTDQRLDPARLDHYFELLEIPAEQQAAVRAIAEREAAR</sequence>
<evidence type="ECO:0008006" key="3">
    <source>
        <dbReference type="Google" id="ProtNLM"/>
    </source>
</evidence>
<evidence type="ECO:0000313" key="2">
    <source>
        <dbReference type="Proteomes" id="UP000530424"/>
    </source>
</evidence>
<dbReference type="SUPFAM" id="SSF52540">
    <property type="entry name" value="P-loop containing nucleoside triphosphate hydrolases"/>
    <property type="match status" value="1"/>
</dbReference>
<keyword evidence="2" id="KW-1185">Reference proteome</keyword>
<dbReference type="RefSeq" id="WP_179667297.1">
    <property type="nucleotide sequence ID" value="NZ_JACCFP010000001.1"/>
</dbReference>
<dbReference type="Gene3D" id="3.40.50.300">
    <property type="entry name" value="P-loop containing nucleotide triphosphate hydrolases"/>
    <property type="match status" value="1"/>
</dbReference>
<dbReference type="AlphaFoldDB" id="A0A853C0N4"/>
<gene>
    <name evidence="1" type="ORF">HNR19_001449</name>
</gene>
<organism evidence="1 2">
    <name type="scientific">Nocardioides thalensis</name>
    <dbReference type="NCBI Taxonomy" id="1914755"/>
    <lineage>
        <taxon>Bacteria</taxon>
        <taxon>Bacillati</taxon>
        <taxon>Actinomycetota</taxon>
        <taxon>Actinomycetes</taxon>
        <taxon>Propionibacteriales</taxon>
        <taxon>Nocardioidaceae</taxon>
        <taxon>Nocardioides</taxon>
    </lineage>
</organism>
<comment type="caution">
    <text evidence="1">The sequence shown here is derived from an EMBL/GenBank/DDBJ whole genome shotgun (WGS) entry which is preliminary data.</text>
</comment>
<dbReference type="EMBL" id="JACCFP010000001">
    <property type="protein sequence ID" value="NYJ00751.1"/>
    <property type="molecule type" value="Genomic_DNA"/>
</dbReference>